<dbReference type="KEGG" id="nkf:Nkreftii_001399"/>
<feature type="domain" description="Transposase InsH N-terminal" evidence="1">
    <location>
        <begin position="8"/>
        <end position="101"/>
    </location>
</feature>
<protein>
    <submittedName>
        <fullName evidence="2">Transposase</fullName>
    </submittedName>
</protein>
<dbReference type="Pfam" id="PF05598">
    <property type="entry name" value="DUF772"/>
    <property type="match status" value="1"/>
</dbReference>
<dbReference type="PANTHER" id="PTHR35604">
    <property type="entry name" value="TRANSPOSASE INSH FOR INSERTION SEQUENCE ELEMENT IS5A-RELATED"/>
    <property type="match status" value="1"/>
</dbReference>
<organism evidence="2 3">
    <name type="scientific">Candidatus Nitrospira kreftii</name>
    <dbReference type="NCBI Taxonomy" id="2652173"/>
    <lineage>
        <taxon>Bacteria</taxon>
        <taxon>Pseudomonadati</taxon>
        <taxon>Nitrospirota</taxon>
        <taxon>Nitrospiria</taxon>
        <taxon>Nitrospirales</taxon>
        <taxon>Nitrospiraceae</taxon>
        <taxon>Nitrospira</taxon>
    </lineage>
</organism>
<accession>A0A7S8FD49</accession>
<reference evidence="2 3" key="1">
    <citation type="journal article" date="2020" name="ISME J.">
        <title>Enrichment and physiological characterization of a novel comammox Nitrospira indicates ammonium inhibition of complete nitrification.</title>
        <authorList>
            <person name="Sakoula D."/>
            <person name="Koch H."/>
            <person name="Frank J."/>
            <person name="Jetten M.S.M."/>
            <person name="van Kessel M.A.H.J."/>
            <person name="Lucker S."/>
        </authorList>
    </citation>
    <scope>NUCLEOTIDE SEQUENCE [LARGE SCALE GENOMIC DNA]</scope>
    <source>
        <strain evidence="2">Comreactor17</strain>
    </source>
</reference>
<evidence type="ECO:0000259" key="1">
    <source>
        <dbReference type="Pfam" id="PF05598"/>
    </source>
</evidence>
<proteinExistence type="predicted"/>
<dbReference type="AlphaFoldDB" id="A0A7S8FD49"/>
<dbReference type="EMBL" id="CP047423">
    <property type="protein sequence ID" value="QPD03625.1"/>
    <property type="molecule type" value="Genomic_DNA"/>
</dbReference>
<gene>
    <name evidence="2" type="ORF">Nkreftii_001399</name>
</gene>
<evidence type="ECO:0000313" key="2">
    <source>
        <dbReference type="EMBL" id="QPD03625.1"/>
    </source>
</evidence>
<evidence type="ECO:0000313" key="3">
    <source>
        <dbReference type="Proteomes" id="UP000593737"/>
    </source>
</evidence>
<dbReference type="PANTHER" id="PTHR35604:SF2">
    <property type="entry name" value="TRANSPOSASE INSH FOR INSERTION SEQUENCE ELEMENT IS5A-RELATED"/>
    <property type="match status" value="1"/>
</dbReference>
<name>A0A7S8FD49_9BACT</name>
<dbReference type="InterPro" id="IPR008490">
    <property type="entry name" value="Transposase_InsH_N"/>
</dbReference>
<dbReference type="Proteomes" id="UP000593737">
    <property type="component" value="Chromosome"/>
</dbReference>
<sequence>MSPMEMVDLDSLISSTHPYRRFQAYLPDSTEALADVRQLKGADGYGVERLFRCLLVQFMEDLSDRELARYLEENLAAKWLCGFTLSEPTPDYSLFTRVRTRIGPTRLSQLFATMRAQLKAAGLMSEVFTFVDATHLIAKATLWEERDKARQQHIEKLNNTVLPKVAVERKPGLAVRGRRNIGTAIKSMSAWICNPG</sequence>